<feature type="binding site" evidence="9">
    <location>
        <begin position="898"/>
        <end position="905"/>
    </location>
    <ligand>
        <name>ATP</name>
        <dbReference type="ChEBI" id="CHEBI:30616"/>
    </ligand>
</feature>
<evidence type="ECO:0000256" key="11">
    <source>
        <dbReference type="SAM" id="Phobius"/>
    </source>
</evidence>
<reference evidence="14" key="2">
    <citation type="submission" date="2020-07" db="EMBL/GenBank/DDBJ databases">
        <authorList>
            <person name="Pettersson B.M.F."/>
            <person name="Behra P.R.K."/>
            <person name="Ramesh M."/>
            <person name="Das S."/>
            <person name="Dasgupta S."/>
            <person name="Kirsebom L.A."/>
        </authorList>
    </citation>
    <scope>NUCLEOTIDE SEQUENCE</scope>
    <source>
        <strain evidence="14">DSM 44203</strain>
    </source>
</reference>
<dbReference type="InterPro" id="IPR023837">
    <property type="entry name" value="EccCb-like_Actinobacteria"/>
</dbReference>
<evidence type="ECO:0000256" key="10">
    <source>
        <dbReference type="SAM" id="MobiDB-lite"/>
    </source>
</evidence>
<dbReference type="InterPro" id="IPR050206">
    <property type="entry name" value="FtsK/SpoIIIE/SftA"/>
</dbReference>
<dbReference type="InterPro" id="IPR023836">
    <property type="entry name" value="EccCa-like_Actinobacteria"/>
</dbReference>
<feature type="transmembrane region" description="Helical" evidence="11">
    <location>
        <begin position="65"/>
        <end position="83"/>
    </location>
</feature>
<dbReference type="NCBIfam" id="TIGR03924">
    <property type="entry name" value="T7SS_EccC_a"/>
    <property type="match status" value="1"/>
</dbReference>
<keyword evidence="2" id="KW-1003">Cell membrane</keyword>
<dbReference type="GO" id="GO:0003677">
    <property type="term" value="F:DNA binding"/>
    <property type="evidence" value="ECO:0007669"/>
    <property type="project" value="InterPro"/>
</dbReference>
<keyword evidence="6 9" id="KW-0067">ATP-binding</keyword>
<gene>
    <name evidence="14" type="primary">eccCa</name>
    <name evidence="14" type="ORF">H7I77_25290</name>
    <name evidence="13" type="ORF">RMCN_0754</name>
</gene>
<evidence type="ECO:0000313" key="15">
    <source>
        <dbReference type="Proteomes" id="UP000069773"/>
    </source>
</evidence>
<keyword evidence="7 11" id="KW-1133">Transmembrane helix</keyword>
<keyword evidence="4" id="KW-0677">Repeat</keyword>
<dbReference type="EMBL" id="JACKTI010000069">
    <property type="protein sequence ID" value="MCV7026626.1"/>
    <property type="molecule type" value="Genomic_DNA"/>
</dbReference>
<proteinExistence type="predicted"/>
<dbReference type="PROSITE" id="PS50901">
    <property type="entry name" value="FTSK"/>
    <property type="match status" value="3"/>
</dbReference>
<dbReference type="GO" id="GO:0005886">
    <property type="term" value="C:plasma membrane"/>
    <property type="evidence" value="ECO:0007669"/>
    <property type="project" value="UniProtKB-SubCell"/>
</dbReference>
<evidence type="ECO:0000256" key="1">
    <source>
        <dbReference type="ARBA" id="ARBA00004651"/>
    </source>
</evidence>
<evidence type="ECO:0000256" key="8">
    <source>
        <dbReference type="ARBA" id="ARBA00023136"/>
    </source>
</evidence>
<feature type="binding site" evidence="9">
    <location>
        <begin position="536"/>
        <end position="543"/>
    </location>
    <ligand>
        <name>ATP</name>
        <dbReference type="ChEBI" id="CHEBI:30616"/>
    </ligand>
</feature>
<sequence>MSKRAFVPVRTEVPDPKPVRVAPKAPHALPDREPRNMWVIIGIPALIVGLLGTIVMLYVSGNRSLQNGFFPLLGIGAFMMLMFSGRFGRARKISWGEQEKNRRTYLRELDGDREQIQKAVGAQRASQERVHSNPLGLGAIVGGPRMWERRRSDPDFLDVRLGVGVQNAPDSVLSVTWPDIPIEEELEPVTGQALRDFILEQRKIRDIAKVLNLRSQPGFSFVGEDLDRVRSLMRSVLCSLAVFHSPSDVKLMVVTRNPDVWSWMVWLPHNQHDELFDACGWRRLVFQTPGELEQTLAGELHMKGKRGAWKPPTAASPTAMASPLESPNGDSPADLGPHWVIVDDNTGSPEAWESVVGQVGKERITVLRVASRVGTGVGFGKDQVFELGERVSGAAESNGSGTANGKSSGGKHSKRNGDARPAPAPLLRTGGKFFAHADQLSTPRAYRYARAMARWSSSSATEVTDSSSGAAELQRALGIADPRELDVDRLWAERRGRGDARWSEIPVGAKPNGELQNIIFRAKDFGGFGFHSVVIGTSGSGKSEFFLSLAYGVALTHSPETFNIIFVDMKFDSAAQDIHGIPHSVAALSNMGKDDRHLAERMRKTIQGEIKRRYELFNTVGARDANDYEEIRLAGRDLEPVPVLLVIIDEYLELFTAQPKWIDLIIHIAQVGRGANVFFMLGGQRLDLSSLMKVKHSIAFRIALRAESGDESREVIGSDAAFHLPSKENGFGLLKVGPRDLEPFRCFYLSAPFVVPKQKKLAKTIDMTLTKPRLYNWEYQPLDEQDAAALAEAAAVDDEPDEFVIRDDGFKKMKIVDVYRESLMAVPHKAPRKIWLPPLEKSEPVDELVRQYRGKDWHVDYGRNAGLVFPLGIMDIPEEAKQQVFSIDVLRDNIMVVGAKSKGKTTTLMTMMCSAALMYTPARVTFFCIGGASLNQVSSLPHVADIISPNDNEGVVRTVASMERIVNAREDAFRRTSSDINEFREQRFGPGSDGLGNTDPSDRFGDVFLVIDDFADLYSRDTVLGDRIVALSGIGPQYGVHVVATGGGWTYGQRGTLVQNSNVKIQLRLAEPGENQMNNASMEGREAARKTLDLPGFALTNSLHELLIGVPEIVGRDGQRIATRDIGKVVAEVSGTPKHATLMRLPKEVALAQILEFDRQQRPQRELSIAFAIGEQHELRPVPISLRDHPGMMIMGRQGCGKSSTLMAIGEAVMDRFSPDEARLTIIDPKVGPLQNLIAPEYVHAYAYEQDEIDEVITHLAREILLPRRPPTGLSQEELRALKPWEGPRHFVLIDDVQDLRPAQSYPGPPKDPVGSALWKLMESPRAIGLHVFTTRSGNWATMEMDPWVRYQRAAKVAMLYMDNDPQQRISQTIRAQALPAGRGLLMTDDTSAEGVLVGIPSSMSANS</sequence>
<feature type="region of interest" description="Disordered" evidence="10">
    <location>
        <begin position="392"/>
        <end position="425"/>
    </location>
</feature>
<evidence type="ECO:0000256" key="9">
    <source>
        <dbReference type="PROSITE-ProRule" id="PRU00289"/>
    </source>
</evidence>
<keyword evidence="15" id="KW-1185">Reference proteome</keyword>
<keyword evidence="5 9" id="KW-0547">Nucleotide-binding</keyword>
<comment type="caution">
    <text evidence="14">The sequence shown here is derived from an EMBL/GenBank/DDBJ whole genome shotgun (WGS) entry which is preliminary data.</text>
</comment>
<evidence type="ECO:0000259" key="12">
    <source>
        <dbReference type="PROSITE" id="PS50901"/>
    </source>
</evidence>
<evidence type="ECO:0000256" key="3">
    <source>
        <dbReference type="ARBA" id="ARBA00022692"/>
    </source>
</evidence>
<evidence type="ECO:0000256" key="2">
    <source>
        <dbReference type="ARBA" id="ARBA00022475"/>
    </source>
</evidence>
<dbReference type="Proteomes" id="UP001207528">
    <property type="component" value="Unassembled WGS sequence"/>
</dbReference>
<dbReference type="Gene3D" id="3.40.50.300">
    <property type="entry name" value="P-loop containing nucleotide triphosphate hydrolases"/>
    <property type="match status" value="3"/>
</dbReference>
<feature type="binding site" evidence="9">
    <location>
        <begin position="1196"/>
        <end position="1203"/>
    </location>
    <ligand>
        <name>ATP</name>
        <dbReference type="ChEBI" id="CHEBI:30616"/>
    </ligand>
</feature>
<feature type="domain" description="FtsK" evidence="12">
    <location>
        <begin position="882"/>
        <end position="1076"/>
    </location>
</feature>
<organism evidence="14 16">
    <name type="scientific">Mycolicibacterium novocastrense</name>
    <name type="common">Mycobacterium novocastrense</name>
    <dbReference type="NCBI Taxonomy" id="59813"/>
    <lineage>
        <taxon>Bacteria</taxon>
        <taxon>Bacillati</taxon>
        <taxon>Actinomycetota</taxon>
        <taxon>Actinomycetes</taxon>
        <taxon>Mycobacteriales</taxon>
        <taxon>Mycobacteriaceae</taxon>
        <taxon>Mycolicibacterium</taxon>
    </lineage>
</organism>
<dbReference type="SUPFAM" id="SSF52540">
    <property type="entry name" value="P-loop containing nucleoside triphosphate hydrolases"/>
    <property type="match status" value="3"/>
</dbReference>
<reference evidence="13 15" key="1">
    <citation type="journal article" date="2016" name="Genome Announc.">
        <title>Draft Genome Sequences of Five Rapidly Growing Mycobacterium Species, M. thermoresistibile, M. fortuitum subsp. acetamidolyticum, M. canariasense, M. brisbanense, and M. novocastrense.</title>
        <authorList>
            <person name="Katahira K."/>
            <person name="Ogura Y."/>
            <person name="Gotoh Y."/>
            <person name="Hayashi T."/>
        </authorList>
    </citation>
    <scope>NUCLEOTIDE SEQUENCE [LARGE SCALE GENOMIC DNA]</scope>
    <source>
        <strain evidence="13 15">JCM18114</strain>
    </source>
</reference>
<dbReference type="GO" id="GO:0005524">
    <property type="term" value="F:ATP binding"/>
    <property type="evidence" value="ECO:0007669"/>
    <property type="project" value="UniProtKB-UniRule"/>
</dbReference>
<dbReference type="PANTHER" id="PTHR22683:SF1">
    <property type="entry name" value="TYPE VII SECRETION SYSTEM PROTEIN ESSC"/>
    <property type="match status" value="1"/>
</dbReference>
<dbReference type="InterPro" id="IPR027417">
    <property type="entry name" value="P-loop_NTPase"/>
</dbReference>
<dbReference type="RefSeq" id="WP_067387416.1">
    <property type="nucleotide sequence ID" value="NZ_BCTA01000012.1"/>
</dbReference>
<dbReference type="Pfam" id="PF01580">
    <property type="entry name" value="FtsK_SpoIIIE"/>
    <property type="match status" value="3"/>
</dbReference>
<comment type="subcellular location">
    <subcellularLocation>
        <location evidence="1">Cell membrane</location>
        <topology evidence="1">Multi-pass membrane protein</topology>
    </subcellularLocation>
</comment>
<feature type="compositionally biased region" description="Low complexity" evidence="10">
    <location>
        <begin position="311"/>
        <end position="323"/>
    </location>
</feature>
<dbReference type="EMBL" id="BCTA01000012">
    <property type="protein sequence ID" value="GAT07621.1"/>
    <property type="molecule type" value="Genomic_DNA"/>
</dbReference>
<keyword evidence="3 11" id="KW-0812">Transmembrane</keyword>
<reference evidence="14" key="3">
    <citation type="journal article" date="2022" name="BMC Genomics">
        <title>Comparative genome analysis of mycobacteria focusing on tRNA and non-coding RNA.</title>
        <authorList>
            <person name="Behra P.R.K."/>
            <person name="Pettersson B.M.F."/>
            <person name="Ramesh M."/>
            <person name="Das S."/>
            <person name="Dasgupta S."/>
            <person name="Kirsebom L.A."/>
        </authorList>
    </citation>
    <scope>NUCLEOTIDE SEQUENCE</scope>
    <source>
        <strain evidence="14">DSM 44203</strain>
    </source>
</reference>
<name>A0AAW5ST43_MYCNV</name>
<dbReference type="InterPro" id="IPR002543">
    <property type="entry name" value="FtsK_dom"/>
</dbReference>
<dbReference type="NCBIfam" id="TIGR03925">
    <property type="entry name" value="T7SS_EccC_b"/>
    <property type="match status" value="1"/>
</dbReference>
<keyword evidence="8 11" id="KW-0472">Membrane</keyword>
<feature type="domain" description="FtsK" evidence="12">
    <location>
        <begin position="515"/>
        <end position="713"/>
    </location>
</feature>
<evidence type="ECO:0000313" key="13">
    <source>
        <dbReference type="EMBL" id="GAT07621.1"/>
    </source>
</evidence>
<evidence type="ECO:0000313" key="16">
    <source>
        <dbReference type="Proteomes" id="UP001207528"/>
    </source>
</evidence>
<evidence type="ECO:0000256" key="7">
    <source>
        <dbReference type="ARBA" id="ARBA00022989"/>
    </source>
</evidence>
<accession>A0AAW5ST43</accession>
<feature type="transmembrane region" description="Helical" evidence="11">
    <location>
        <begin position="37"/>
        <end position="59"/>
    </location>
</feature>
<feature type="compositionally biased region" description="Polar residues" evidence="10">
    <location>
        <begin position="395"/>
        <end position="406"/>
    </location>
</feature>
<feature type="domain" description="FtsK" evidence="12">
    <location>
        <begin position="1179"/>
        <end position="1368"/>
    </location>
</feature>
<evidence type="ECO:0000256" key="4">
    <source>
        <dbReference type="ARBA" id="ARBA00022737"/>
    </source>
</evidence>
<protein>
    <submittedName>
        <fullName evidence="13">DNA translocase FtsK</fullName>
    </submittedName>
    <submittedName>
        <fullName evidence="14">Type VII secretion protein EccCa</fullName>
    </submittedName>
</protein>
<evidence type="ECO:0000256" key="6">
    <source>
        <dbReference type="ARBA" id="ARBA00022840"/>
    </source>
</evidence>
<evidence type="ECO:0000256" key="5">
    <source>
        <dbReference type="ARBA" id="ARBA00022741"/>
    </source>
</evidence>
<dbReference type="Proteomes" id="UP000069773">
    <property type="component" value="Unassembled WGS sequence"/>
</dbReference>
<dbReference type="PANTHER" id="PTHR22683">
    <property type="entry name" value="SPORULATION PROTEIN RELATED"/>
    <property type="match status" value="1"/>
</dbReference>
<feature type="region of interest" description="Disordered" evidence="10">
    <location>
        <begin position="305"/>
        <end position="334"/>
    </location>
</feature>
<evidence type="ECO:0000313" key="14">
    <source>
        <dbReference type="EMBL" id="MCV7026626.1"/>
    </source>
</evidence>